<name>A0A6J6TNW1_9ZZZZ</name>
<dbReference type="AlphaFoldDB" id="A0A6J6TNW1"/>
<accession>A0A6J6TNW1</accession>
<proteinExistence type="predicted"/>
<dbReference type="EMBL" id="CAEZZB010000087">
    <property type="protein sequence ID" value="CAB4749142.1"/>
    <property type="molecule type" value="Genomic_DNA"/>
</dbReference>
<protein>
    <submittedName>
        <fullName evidence="2">Unannotated protein</fullName>
    </submittedName>
</protein>
<dbReference type="EMBL" id="CAEZWQ010000018">
    <property type="protein sequence ID" value="CAB4657314.1"/>
    <property type="molecule type" value="Genomic_DNA"/>
</dbReference>
<evidence type="ECO:0000313" key="1">
    <source>
        <dbReference type="EMBL" id="CAB4657314.1"/>
    </source>
</evidence>
<reference evidence="2" key="1">
    <citation type="submission" date="2020-05" db="EMBL/GenBank/DDBJ databases">
        <authorList>
            <person name="Chiriac C."/>
            <person name="Salcher M."/>
            <person name="Ghai R."/>
            <person name="Kavagutti S V."/>
        </authorList>
    </citation>
    <scope>NUCLEOTIDE SEQUENCE</scope>
</reference>
<sequence>MTPSAVLHPSGSYRFLPAITAYSAGFAASDGYEITALRLLDCPTLSIAFERIDAEINKRRLPATALAGLQLRSPGAFTFEGFAQFNNEYRKLLIDRSLIIDGVNPISRTNVIPIHNQPSAPSIAVAFIVTPTQGHSGSDFVVAGAGEVDGELGAENIVARGDLSQKGLSLKVECVLNIMLERLHALGASGGSPTTVNVYTAHEISGLTEKIEKKLPSVSRHGYSTWLTTPPVKEIEFEMDCASYSKWVVI</sequence>
<evidence type="ECO:0000313" key="2">
    <source>
        <dbReference type="EMBL" id="CAB4749142.1"/>
    </source>
</evidence>
<gene>
    <name evidence="1" type="ORF">UFOPK2275_00300</name>
    <name evidence="2" type="ORF">UFOPK2816_00734</name>
</gene>
<organism evidence="2">
    <name type="scientific">freshwater metagenome</name>
    <dbReference type="NCBI Taxonomy" id="449393"/>
    <lineage>
        <taxon>unclassified sequences</taxon>
        <taxon>metagenomes</taxon>
        <taxon>ecological metagenomes</taxon>
    </lineage>
</organism>